<dbReference type="EMBL" id="NAEP01000039">
    <property type="protein sequence ID" value="PDQ35192.1"/>
    <property type="molecule type" value="Genomic_DNA"/>
</dbReference>
<accession>A0A2A6FQN9</accession>
<proteinExistence type="predicted"/>
<name>A0A2A6FQN9_9MICO</name>
<protein>
    <submittedName>
        <fullName evidence="1">Uncharacterized protein</fullName>
    </submittedName>
</protein>
<comment type="caution">
    <text evidence="1">The sequence shown here is derived from an EMBL/GenBank/DDBJ whole genome shotgun (WGS) entry which is preliminary data.</text>
</comment>
<evidence type="ECO:0000313" key="2">
    <source>
        <dbReference type="Proteomes" id="UP000219994"/>
    </source>
</evidence>
<sequence>MVGAFISGAVYSGAGMGEWYSSSEVGAVHDSVPGTVSRGGGPGSGPVTGVVGMCDTECKIVPIRGIGSRT</sequence>
<gene>
    <name evidence="1" type="ORF">B5766_07700</name>
</gene>
<organism evidence="1 2">
    <name type="scientific">Candidatus Lumbricidiphila eiseniae</name>
    <dbReference type="NCBI Taxonomy" id="1969409"/>
    <lineage>
        <taxon>Bacteria</taxon>
        <taxon>Bacillati</taxon>
        <taxon>Actinomycetota</taxon>
        <taxon>Actinomycetes</taxon>
        <taxon>Micrococcales</taxon>
        <taxon>Microbacteriaceae</taxon>
        <taxon>Candidatus Lumbricidiphila</taxon>
    </lineage>
</organism>
<dbReference type="AlphaFoldDB" id="A0A2A6FQN9"/>
<evidence type="ECO:0000313" key="1">
    <source>
        <dbReference type="EMBL" id="PDQ35192.1"/>
    </source>
</evidence>
<reference evidence="2" key="1">
    <citation type="submission" date="2017-03" db="EMBL/GenBank/DDBJ databases">
        <authorList>
            <person name="Lund M.B."/>
        </authorList>
    </citation>
    <scope>NUCLEOTIDE SEQUENCE [LARGE SCALE GENOMIC DNA]</scope>
</reference>
<dbReference type="Proteomes" id="UP000219994">
    <property type="component" value="Unassembled WGS sequence"/>
</dbReference>